<gene>
    <name evidence="3" type="ORF">RCL2_000311700</name>
</gene>
<dbReference type="Gene3D" id="1.10.510.10">
    <property type="entry name" value="Transferase(Phosphotransferase) domain 1"/>
    <property type="match status" value="1"/>
</dbReference>
<dbReference type="PANTHER" id="PTHR23257">
    <property type="entry name" value="SERINE-THREONINE PROTEIN KINASE"/>
    <property type="match status" value="1"/>
</dbReference>
<accession>A0A8H3QE58</accession>
<keyword evidence="1" id="KW-0812">Transmembrane</keyword>
<dbReference type="InterPro" id="IPR050167">
    <property type="entry name" value="Ser_Thr_protein_kinase"/>
</dbReference>
<comment type="caution">
    <text evidence="3">The sequence shown here is derived from an EMBL/GenBank/DDBJ whole genome shotgun (WGS) entry which is preliminary data.</text>
</comment>
<name>A0A8H3QE58_9GLOM</name>
<keyword evidence="3" id="KW-0418">Kinase</keyword>
<keyword evidence="1" id="KW-1133">Transmembrane helix</keyword>
<dbReference type="InterPro" id="IPR001245">
    <property type="entry name" value="Ser-Thr/Tyr_kinase_cat_dom"/>
</dbReference>
<keyword evidence="1" id="KW-0472">Membrane</keyword>
<evidence type="ECO:0000259" key="2">
    <source>
        <dbReference type="PROSITE" id="PS50011"/>
    </source>
</evidence>
<feature type="domain" description="Protein kinase" evidence="2">
    <location>
        <begin position="110"/>
        <end position="388"/>
    </location>
</feature>
<reference evidence="3" key="1">
    <citation type="submission" date="2019-10" db="EMBL/GenBank/DDBJ databases">
        <title>Conservation and host-specific expression of non-tandemly repeated heterogenous ribosome RNA gene in arbuscular mycorrhizal fungi.</title>
        <authorList>
            <person name="Maeda T."/>
            <person name="Kobayashi Y."/>
            <person name="Nakagawa T."/>
            <person name="Ezawa T."/>
            <person name="Yamaguchi K."/>
            <person name="Bino T."/>
            <person name="Nishimoto Y."/>
            <person name="Shigenobu S."/>
            <person name="Kawaguchi M."/>
        </authorList>
    </citation>
    <scope>NUCLEOTIDE SEQUENCE</scope>
    <source>
        <strain evidence="3">HR1</strain>
    </source>
</reference>
<evidence type="ECO:0000256" key="1">
    <source>
        <dbReference type="SAM" id="Phobius"/>
    </source>
</evidence>
<dbReference type="PROSITE" id="PS50011">
    <property type="entry name" value="PROTEIN_KINASE_DOM"/>
    <property type="match status" value="1"/>
</dbReference>
<dbReference type="InterPro" id="IPR000719">
    <property type="entry name" value="Prot_kinase_dom"/>
</dbReference>
<dbReference type="GO" id="GO:0007165">
    <property type="term" value="P:signal transduction"/>
    <property type="evidence" value="ECO:0007669"/>
    <property type="project" value="TreeGrafter"/>
</dbReference>
<keyword evidence="3" id="KW-0808">Transferase</keyword>
<dbReference type="AlphaFoldDB" id="A0A8H3QE58"/>
<dbReference type="InterPro" id="IPR011009">
    <property type="entry name" value="Kinase-like_dom_sf"/>
</dbReference>
<evidence type="ECO:0000313" key="3">
    <source>
        <dbReference type="EMBL" id="GES75697.1"/>
    </source>
</evidence>
<dbReference type="GO" id="GO:0005737">
    <property type="term" value="C:cytoplasm"/>
    <property type="evidence" value="ECO:0007669"/>
    <property type="project" value="TreeGrafter"/>
</dbReference>
<dbReference type="PANTHER" id="PTHR23257:SF963">
    <property type="entry name" value="AT08303P"/>
    <property type="match status" value="1"/>
</dbReference>
<sequence>MDEVKLSDDIIEQIKDFEYWNLTKEQESLIDKLILNEELKNRYKENGLCYECKQPYTGQDYCQARNSKHFQQNFKNWTSGNHDVDEFIQKAQLKAKNFNEAIEWIEYDQFEDIEYLANGGFGTTFKALWKDGYIKWDSKWDYENNRWEKRQRTLVALKCLHNLQDITADFLKEIESNILTSSHWIVRCFGITKDPKTNNFIMVMELQYGSLRQDLNNHFISLDWMNKLHRLLDITCGLNVIHYRGLIHHDFHCGNILVGSCELFITDLGLCQPANVKSSQDSNKKIYGVLPYVAPEVLRGKEYTQASDIYGFGIIAYEFCTGLPPYYDVPHDDFLAMKICQGLRPTSNYKIPQLLFDIIIQCWDANPLKRPKANELGKSINVLFHNILSRDSAIYKQAREADEINKKSSLTVQSSSTGTLSYITHPQAVYTSKLLDFKNLPEPKNADNNETVYSESVRIDFTKLDINSKAVVVAIIAWVVCYLYALLIGSSIVSICVGILKDEELRILNEIEAKGVTIATSFSINNP</sequence>
<dbReference type="SUPFAM" id="SSF56112">
    <property type="entry name" value="Protein kinase-like (PK-like)"/>
    <property type="match status" value="1"/>
</dbReference>
<dbReference type="Pfam" id="PF07714">
    <property type="entry name" value="PK_Tyr_Ser-Thr"/>
    <property type="match status" value="1"/>
</dbReference>
<feature type="transmembrane region" description="Helical" evidence="1">
    <location>
        <begin position="471"/>
        <end position="500"/>
    </location>
</feature>
<protein>
    <submittedName>
        <fullName evidence="3">Kinase-like domain-containing protein</fullName>
    </submittedName>
</protein>
<evidence type="ECO:0000313" key="4">
    <source>
        <dbReference type="Proteomes" id="UP000615446"/>
    </source>
</evidence>
<dbReference type="GO" id="GO:0005524">
    <property type="term" value="F:ATP binding"/>
    <property type="evidence" value="ECO:0007669"/>
    <property type="project" value="InterPro"/>
</dbReference>
<dbReference type="OrthoDB" id="2395031at2759"/>
<proteinExistence type="predicted"/>
<dbReference type="GO" id="GO:0004672">
    <property type="term" value="F:protein kinase activity"/>
    <property type="evidence" value="ECO:0007669"/>
    <property type="project" value="InterPro"/>
</dbReference>
<dbReference type="Proteomes" id="UP000615446">
    <property type="component" value="Unassembled WGS sequence"/>
</dbReference>
<organism evidence="3 4">
    <name type="scientific">Rhizophagus clarus</name>
    <dbReference type="NCBI Taxonomy" id="94130"/>
    <lineage>
        <taxon>Eukaryota</taxon>
        <taxon>Fungi</taxon>
        <taxon>Fungi incertae sedis</taxon>
        <taxon>Mucoromycota</taxon>
        <taxon>Glomeromycotina</taxon>
        <taxon>Glomeromycetes</taxon>
        <taxon>Glomerales</taxon>
        <taxon>Glomeraceae</taxon>
        <taxon>Rhizophagus</taxon>
    </lineage>
</organism>
<dbReference type="EMBL" id="BLAL01000017">
    <property type="protein sequence ID" value="GES75697.1"/>
    <property type="molecule type" value="Genomic_DNA"/>
</dbReference>